<gene>
    <name evidence="1" type="ORF">g.178152</name>
</gene>
<evidence type="ECO:0000313" key="1">
    <source>
        <dbReference type="EMBL" id="MBY14232.1"/>
    </source>
</evidence>
<organism evidence="1">
    <name type="scientific">Schizaphis graminum</name>
    <name type="common">Green bug aphid</name>
    <dbReference type="NCBI Taxonomy" id="13262"/>
    <lineage>
        <taxon>Eukaryota</taxon>
        <taxon>Metazoa</taxon>
        <taxon>Ecdysozoa</taxon>
        <taxon>Arthropoda</taxon>
        <taxon>Hexapoda</taxon>
        <taxon>Insecta</taxon>
        <taxon>Pterygota</taxon>
        <taxon>Neoptera</taxon>
        <taxon>Paraneoptera</taxon>
        <taxon>Hemiptera</taxon>
        <taxon>Sternorrhyncha</taxon>
        <taxon>Aphidomorpha</taxon>
        <taxon>Aphidoidea</taxon>
        <taxon>Aphididae</taxon>
        <taxon>Aphidini</taxon>
        <taxon>Schizaphis</taxon>
    </lineage>
</organism>
<sequence>MRVTDCTIVVPEFKESRRLNDMLTRKLVKNHSDIRRLKQTTNQLKCKKKYWIVGITSILFCVRENYTIFLLEVFVSSYFYINSYNYIDSDITNLYRVKSSTIQASNN</sequence>
<accession>A0A2S2NB95</accession>
<dbReference type="AlphaFoldDB" id="A0A2S2NB95"/>
<proteinExistence type="predicted"/>
<protein>
    <submittedName>
        <fullName evidence="1">Uncharacterized protein</fullName>
    </submittedName>
</protein>
<dbReference type="EMBL" id="GGMR01001613">
    <property type="protein sequence ID" value="MBY14232.1"/>
    <property type="molecule type" value="Transcribed_RNA"/>
</dbReference>
<name>A0A2S2NB95_SCHGA</name>
<reference evidence="1" key="1">
    <citation type="submission" date="2018-04" db="EMBL/GenBank/DDBJ databases">
        <title>Transcriptome of Schizaphis graminum biotype I.</title>
        <authorList>
            <person name="Scully E.D."/>
            <person name="Geib S.M."/>
            <person name="Palmer N.A."/>
            <person name="Koch K."/>
            <person name="Bradshaw J."/>
            <person name="Heng-Moss T."/>
            <person name="Sarath G."/>
        </authorList>
    </citation>
    <scope>NUCLEOTIDE SEQUENCE</scope>
</reference>